<reference evidence="19 20" key="1">
    <citation type="submission" date="2017-12" db="EMBL/GenBank/DDBJ databases">
        <title>Genomics of Macrococcus caseolyticus.</title>
        <authorList>
            <person name="MacFadyen A.C."/>
            <person name="Paterson G.K."/>
        </authorList>
    </citation>
    <scope>NUCLEOTIDE SEQUENCE [LARGE SCALE GENOMIC DNA]</scope>
    <source>
        <strain evidence="19 20">5788_EF188</strain>
    </source>
</reference>
<dbReference type="InterPro" id="IPR013747">
    <property type="entry name" value="ACP_syn_III_C"/>
</dbReference>
<evidence type="ECO:0000256" key="2">
    <source>
        <dbReference type="ARBA" id="ARBA00008642"/>
    </source>
</evidence>
<dbReference type="Pfam" id="PF08545">
    <property type="entry name" value="ACP_syn_III"/>
    <property type="match status" value="1"/>
</dbReference>
<comment type="catalytic activity">
    <reaction evidence="10">
        <text>malonyl-[ACP] + acetyl-CoA + H(+) = 3-oxobutanoyl-[ACP] + CO2 + CoA</text>
        <dbReference type="Rhea" id="RHEA:12080"/>
        <dbReference type="Rhea" id="RHEA-COMP:9623"/>
        <dbReference type="Rhea" id="RHEA-COMP:9625"/>
        <dbReference type="ChEBI" id="CHEBI:15378"/>
        <dbReference type="ChEBI" id="CHEBI:16526"/>
        <dbReference type="ChEBI" id="CHEBI:57287"/>
        <dbReference type="ChEBI" id="CHEBI:57288"/>
        <dbReference type="ChEBI" id="CHEBI:78449"/>
        <dbReference type="ChEBI" id="CHEBI:78450"/>
        <dbReference type="EC" id="2.3.1.180"/>
    </reaction>
    <physiologicalReaction direction="left-to-right" evidence="10">
        <dbReference type="Rhea" id="RHEA:12081"/>
    </physiologicalReaction>
</comment>
<dbReference type="GO" id="GO:0004315">
    <property type="term" value="F:3-oxoacyl-[acyl-carrier-protein] synthase activity"/>
    <property type="evidence" value="ECO:0007669"/>
    <property type="project" value="InterPro"/>
</dbReference>
<keyword evidence="16" id="KW-1133">Transmembrane helix</keyword>
<keyword evidence="7 15" id="KW-0275">Fatty acid biosynthesis</keyword>
<comment type="domain">
    <text evidence="15">The last Arg residue of the ACP-binding site is essential for the weak association between ACP/AcpP and FabH.</text>
</comment>
<evidence type="ECO:0000256" key="9">
    <source>
        <dbReference type="ARBA" id="ARBA00023315"/>
    </source>
</evidence>
<evidence type="ECO:0000259" key="17">
    <source>
        <dbReference type="Pfam" id="PF08541"/>
    </source>
</evidence>
<protein>
    <recommendedName>
        <fullName evidence="15">Beta-ketoacyl-[acyl-carrier-protein] synthase III</fullName>
        <shortName evidence="15">Beta-ketoacyl-ACP synthase III</shortName>
        <shortName evidence="15">KAS III</shortName>
        <ecNumber evidence="15">2.3.1.180</ecNumber>
    </recommendedName>
    <alternativeName>
        <fullName evidence="15">3-oxoacyl-[acyl-carrier-protein] synthase 3</fullName>
    </alternativeName>
    <alternativeName>
        <fullName evidence="15">3-oxoacyl-[acyl-carrier-protein] synthase III</fullName>
    </alternativeName>
</protein>
<feature type="domain" description="Beta-ketoacyl-[acyl-carrier-protein] synthase III C-terminal" evidence="17">
    <location>
        <begin position="223"/>
        <end position="311"/>
    </location>
</feature>
<evidence type="ECO:0000256" key="16">
    <source>
        <dbReference type="SAM" id="Phobius"/>
    </source>
</evidence>
<evidence type="ECO:0000256" key="13">
    <source>
        <dbReference type="ARBA" id="ARBA00052985"/>
    </source>
</evidence>
<dbReference type="GO" id="GO:0033818">
    <property type="term" value="F:beta-ketoacyl-acyl-carrier-protein synthase III activity"/>
    <property type="evidence" value="ECO:0007669"/>
    <property type="project" value="UniProtKB-UniRule"/>
</dbReference>
<dbReference type="InterPro" id="IPR013751">
    <property type="entry name" value="ACP_syn_III_N"/>
</dbReference>
<feature type="active site" evidence="15">
    <location>
        <position position="112"/>
    </location>
</feature>
<comment type="catalytic activity">
    <reaction evidence="13">
        <text>3-methylbutanoyl-CoA + malonyl-[ACP] + H(+) = 5-methyl-3-oxohexanoyl-[ACP] + CO2 + CoA</text>
        <dbReference type="Rhea" id="RHEA:42272"/>
        <dbReference type="Rhea" id="RHEA-COMP:9623"/>
        <dbReference type="Rhea" id="RHEA-COMP:9941"/>
        <dbReference type="ChEBI" id="CHEBI:15378"/>
        <dbReference type="ChEBI" id="CHEBI:16526"/>
        <dbReference type="ChEBI" id="CHEBI:57287"/>
        <dbReference type="ChEBI" id="CHEBI:57345"/>
        <dbReference type="ChEBI" id="CHEBI:78449"/>
        <dbReference type="ChEBI" id="CHEBI:78822"/>
        <dbReference type="EC" id="2.3.1.300"/>
    </reaction>
    <physiologicalReaction direction="left-to-right" evidence="13">
        <dbReference type="Rhea" id="RHEA:42273"/>
    </physiologicalReaction>
</comment>
<dbReference type="Proteomes" id="UP000233482">
    <property type="component" value="Unassembled WGS sequence"/>
</dbReference>
<evidence type="ECO:0000256" key="8">
    <source>
        <dbReference type="ARBA" id="ARBA00023268"/>
    </source>
</evidence>
<organism evidence="19 20">
    <name type="scientific">Macrococcoides caseolyticum</name>
    <dbReference type="NCBI Taxonomy" id="69966"/>
    <lineage>
        <taxon>Bacteria</taxon>
        <taxon>Bacillati</taxon>
        <taxon>Bacillota</taxon>
        <taxon>Bacilli</taxon>
        <taxon>Bacillales</taxon>
        <taxon>Staphylococcaceae</taxon>
        <taxon>Macrococcoides</taxon>
    </lineage>
</organism>
<sequence>MNAGIIGIGTYVPETIIDNHYFENYLETTDEWIVSRTGIKERRFADQDMDVSDMAYYAALQAIEDAAIKPEDIDLILVATSTGDHHFPSVACQLQHRLKLSKVPAMDQLAACTGFIYSLITAQQFILSGNYRNILVVGADKLSKITNMEDRNTAVLFGDGAGAVIVSQVSDNYGIQAYSWGSDGSGAFHLYDDKESGYLKMNGREVFKFAVRILEEQSQLVIDKAGLHAQDIDMLIPHQANTRIIESARERLGLSASQVSTTLDKYGNTSAASIPLSIAYEYQNGKIKNGDQLILTGFGGGLTFGAIALIWGQEEKR</sequence>
<dbReference type="SUPFAM" id="SSF53901">
    <property type="entry name" value="Thiolase-like"/>
    <property type="match status" value="1"/>
</dbReference>
<name>A0A855GMZ3_9STAP</name>
<evidence type="ECO:0000256" key="14">
    <source>
        <dbReference type="ARBA" id="ARBA00055526"/>
    </source>
</evidence>
<keyword evidence="5 15" id="KW-0276">Fatty acid metabolism</keyword>
<dbReference type="InterPro" id="IPR016039">
    <property type="entry name" value="Thiolase-like"/>
</dbReference>
<keyword evidence="9 15" id="KW-0012">Acyltransferase</keyword>
<evidence type="ECO:0000256" key="5">
    <source>
        <dbReference type="ARBA" id="ARBA00022832"/>
    </source>
</evidence>
<dbReference type="NCBIfam" id="NF006829">
    <property type="entry name" value="PRK09352.1"/>
    <property type="match status" value="1"/>
</dbReference>
<evidence type="ECO:0000259" key="18">
    <source>
        <dbReference type="Pfam" id="PF08545"/>
    </source>
</evidence>
<comment type="caution">
    <text evidence="19">The sequence shown here is derived from an EMBL/GenBank/DDBJ whole genome shotgun (WGS) entry which is preliminary data.</text>
</comment>
<comment type="similarity">
    <text evidence="2 15">Belongs to the thiolase-like superfamily. FabH family.</text>
</comment>
<keyword evidence="16" id="KW-0472">Membrane</keyword>
<keyword evidence="8 15" id="KW-0511">Multifunctional enzyme</keyword>
<comment type="pathway">
    <text evidence="1 15">Lipid metabolism; fatty acid biosynthesis.</text>
</comment>
<evidence type="ECO:0000256" key="15">
    <source>
        <dbReference type="HAMAP-Rule" id="MF_01815"/>
    </source>
</evidence>
<dbReference type="EMBL" id="PIXC01000001">
    <property type="protein sequence ID" value="PKE27404.1"/>
    <property type="molecule type" value="Genomic_DNA"/>
</dbReference>
<keyword evidence="6 15" id="KW-0443">Lipid metabolism</keyword>
<gene>
    <name evidence="15" type="primary">fabH</name>
    <name evidence="19" type="ORF">CW686_01005</name>
</gene>
<comment type="catalytic activity">
    <reaction evidence="11">
        <text>(2S)-2-methylbutanoyl-CoA + malonyl-[ACP] + H(+) = (4S)-4-methyl-3-oxohexanoyl-[ACP] + CO2 + CoA</text>
        <dbReference type="Rhea" id="RHEA:42276"/>
        <dbReference type="Rhea" id="RHEA-COMP:9623"/>
        <dbReference type="Rhea" id="RHEA-COMP:17148"/>
        <dbReference type="ChEBI" id="CHEBI:15378"/>
        <dbReference type="ChEBI" id="CHEBI:16526"/>
        <dbReference type="ChEBI" id="CHEBI:57287"/>
        <dbReference type="ChEBI" id="CHEBI:78449"/>
        <dbReference type="ChEBI" id="CHEBI:88166"/>
        <dbReference type="ChEBI" id="CHEBI:167462"/>
        <dbReference type="EC" id="2.3.1.300"/>
    </reaction>
    <physiologicalReaction direction="left-to-right" evidence="11">
        <dbReference type="Rhea" id="RHEA:42277"/>
    </physiologicalReaction>
</comment>
<evidence type="ECO:0000313" key="20">
    <source>
        <dbReference type="Proteomes" id="UP000233482"/>
    </source>
</evidence>
<dbReference type="NCBIfam" id="TIGR00747">
    <property type="entry name" value="fabH"/>
    <property type="match status" value="1"/>
</dbReference>
<evidence type="ECO:0000313" key="19">
    <source>
        <dbReference type="EMBL" id="PKE27404.1"/>
    </source>
</evidence>
<evidence type="ECO:0000256" key="12">
    <source>
        <dbReference type="ARBA" id="ARBA00052467"/>
    </source>
</evidence>
<dbReference type="FunFam" id="3.40.47.10:FF:000004">
    <property type="entry name" value="3-oxoacyl-[acyl-carrier-protein] synthase 3"/>
    <property type="match status" value="1"/>
</dbReference>
<keyword evidence="15" id="KW-0963">Cytoplasm</keyword>
<dbReference type="HAMAP" id="MF_01815">
    <property type="entry name" value="FabH"/>
    <property type="match status" value="1"/>
</dbReference>
<comment type="subcellular location">
    <subcellularLocation>
        <location evidence="15">Cytoplasm</location>
    </subcellularLocation>
</comment>
<dbReference type="Gene3D" id="3.40.47.10">
    <property type="match status" value="1"/>
</dbReference>
<dbReference type="InterPro" id="IPR004655">
    <property type="entry name" value="FabH"/>
</dbReference>
<dbReference type="RefSeq" id="WP_086038390.1">
    <property type="nucleotide sequence ID" value="NZ_CP021058.1"/>
</dbReference>
<accession>A0A855GMZ3</accession>
<evidence type="ECO:0000256" key="1">
    <source>
        <dbReference type="ARBA" id="ARBA00005194"/>
    </source>
</evidence>
<comment type="function">
    <text evidence="15">Catalyzes the condensation reaction of fatty acid synthesis by the addition to an acyl acceptor of two carbons from malonyl-ACP. Catalyzes the first condensation reaction which initiates fatty acid synthesis and may therefore play a role in governing the total rate of fatty acid production. Possesses both acetoacetyl-ACP synthase and acetyl transacylase activities. Its substrate specificity determines the biosynthesis of branched-chain and/or straight-chain of fatty acids.</text>
</comment>
<comment type="catalytic activity">
    <reaction evidence="12">
        <text>2-methylpropanoyl-CoA + malonyl-[ACP] + H(+) = 4-methyl-3-oxopentanoyl-[ACP] + CO2 + CoA</text>
        <dbReference type="Rhea" id="RHEA:42268"/>
        <dbReference type="Rhea" id="RHEA-COMP:9623"/>
        <dbReference type="Rhea" id="RHEA-COMP:9940"/>
        <dbReference type="ChEBI" id="CHEBI:15378"/>
        <dbReference type="ChEBI" id="CHEBI:16526"/>
        <dbReference type="ChEBI" id="CHEBI:57287"/>
        <dbReference type="ChEBI" id="CHEBI:57338"/>
        <dbReference type="ChEBI" id="CHEBI:78449"/>
        <dbReference type="ChEBI" id="CHEBI:78820"/>
        <dbReference type="EC" id="2.3.1.300"/>
    </reaction>
    <physiologicalReaction direction="left-to-right" evidence="12">
        <dbReference type="Rhea" id="RHEA:42269"/>
    </physiologicalReaction>
</comment>
<feature type="active site" evidence="15">
    <location>
        <position position="238"/>
    </location>
</feature>
<keyword evidence="16" id="KW-0812">Transmembrane</keyword>
<comment type="subunit">
    <text evidence="15">Homodimer.</text>
</comment>
<keyword evidence="4 15" id="KW-0808">Transferase</keyword>
<feature type="domain" description="Beta-ketoacyl-[acyl-carrier-protein] synthase III N-terminal" evidence="18">
    <location>
        <begin position="106"/>
        <end position="184"/>
    </location>
</feature>
<evidence type="ECO:0000256" key="10">
    <source>
        <dbReference type="ARBA" id="ARBA00051096"/>
    </source>
</evidence>
<dbReference type="Pfam" id="PF08541">
    <property type="entry name" value="ACP_syn_III_C"/>
    <property type="match status" value="1"/>
</dbReference>
<feature type="region of interest" description="ACP-binding" evidence="15">
    <location>
        <begin position="239"/>
        <end position="243"/>
    </location>
</feature>
<dbReference type="PANTHER" id="PTHR43091:SF1">
    <property type="entry name" value="BETA-KETOACYL-[ACYL-CARRIER-PROTEIN] SYNTHASE III, CHLOROPLASTIC"/>
    <property type="match status" value="1"/>
</dbReference>
<dbReference type="EC" id="2.3.1.180" evidence="15"/>
<feature type="transmembrane region" description="Helical" evidence="16">
    <location>
        <begin position="293"/>
        <end position="312"/>
    </location>
</feature>
<feature type="active site" evidence="15">
    <location>
        <position position="268"/>
    </location>
</feature>
<dbReference type="AlphaFoldDB" id="A0A855GMZ3"/>
<proteinExistence type="inferred from homology"/>
<dbReference type="PANTHER" id="PTHR43091">
    <property type="entry name" value="3-OXOACYL-[ACYL-CARRIER-PROTEIN] SYNTHASE"/>
    <property type="match status" value="1"/>
</dbReference>
<evidence type="ECO:0000256" key="3">
    <source>
        <dbReference type="ARBA" id="ARBA00022516"/>
    </source>
</evidence>
<evidence type="ECO:0000256" key="6">
    <source>
        <dbReference type="ARBA" id="ARBA00023098"/>
    </source>
</evidence>
<dbReference type="UniPathway" id="UPA00094"/>
<evidence type="ECO:0000256" key="4">
    <source>
        <dbReference type="ARBA" id="ARBA00022679"/>
    </source>
</evidence>
<evidence type="ECO:0000256" key="7">
    <source>
        <dbReference type="ARBA" id="ARBA00023160"/>
    </source>
</evidence>
<evidence type="ECO:0000256" key="11">
    <source>
        <dbReference type="ARBA" id="ARBA00052407"/>
    </source>
</evidence>
<dbReference type="GO" id="GO:0005737">
    <property type="term" value="C:cytoplasm"/>
    <property type="evidence" value="ECO:0007669"/>
    <property type="project" value="UniProtKB-SubCell"/>
</dbReference>
<keyword evidence="3 15" id="KW-0444">Lipid biosynthesis</keyword>
<comment type="function">
    <text evidence="14">Catalyzes the condensation reaction of fatty acid synthesis by the addition to an acyl acceptor of two carbons from malonyl-ACP. Catalyzes the first condensation reaction which initiates fatty acid synthesis and may therefore play a role in governing the total rate of fatty acid production. Possesses both acetoacetyl-ACP synthase and acetyl transacylase activities. Has some substrate preference for butyryl- and isobutyryl-CoA. Its substrate specificity determines the biosynthesis of branched-chain of fatty acids.</text>
</comment>
<dbReference type="CDD" id="cd00830">
    <property type="entry name" value="KAS_III"/>
    <property type="match status" value="1"/>
</dbReference>
<dbReference type="GO" id="GO:0006633">
    <property type="term" value="P:fatty acid biosynthetic process"/>
    <property type="evidence" value="ECO:0007669"/>
    <property type="project" value="UniProtKB-UniRule"/>
</dbReference>